<name>A0A5C3NPA8_9APHY</name>
<sequence length="68" mass="8259">MNIIEHVWKHLDNRVHTRKHLPSNTEELWAALKEEWKAIDGDFICRLYESMPRRVAAMWKAKGFYVKY</sequence>
<dbReference type="EMBL" id="ML212516">
    <property type="protein sequence ID" value="TFK78467.1"/>
    <property type="molecule type" value="Genomic_DNA"/>
</dbReference>
<dbReference type="AlphaFoldDB" id="A0A5C3NPA8"/>
<reference evidence="1 2" key="1">
    <citation type="journal article" date="2019" name="Nat. Ecol. Evol.">
        <title>Megaphylogeny resolves global patterns of mushroom evolution.</title>
        <authorList>
            <person name="Varga T."/>
            <person name="Krizsan K."/>
            <person name="Foldi C."/>
            <person name="Dima B."/>
            <person name="Sanchez-Garcia M."/>
            <person name="Sanchez-Ramirez S."/>
            <person name="Szollosi G.J."/>
            <person name="Szarkandi J.G."/>
            <person name="Papp V."/>
            <person name="Albert L."/>
            <person name="Andreopoulos W."/>
            <person name="Angelini C."/>
            <person name="Antonin V."/>
            <person name="Barry K.W."/>
            <person name="Bougher N.L."/>
            <person name="Buchanan P."/>
            <person name="Buyck B."/>
            <person name="Bense V."/>
            <person name="Catcheside P."/>
            <person name="Chovatia M."/>
            <person name="Cooper J."/>
            <person name="Damon W."/>
            <person name="Desjardin D."/>
            <person name="Finy P."/>
            <person name="Geml J."/>
            <person name="Haridas S."/>
            <person name="Hughes K."/>
            <person name="Justo A."/>
            <person name="Karasinski D."/>
            <person name="Kautmanova I."/>
            <person name="Kiss B."/>
            <person name="Kocsube S."/>
            <person name="Kotiranta H."/>
            <person name="LaButti K.M."/>
            <person name="Lechner B.E."/>
            <person name="Liimatainen K."/>
            <person name="Lipzen A."/>
            <person name="Lukacs Z."/>
            <person name="Mihaltcheva S."/>
            <person name="Morgado L.N."/>
            <person name="Niskanen T."/>
            <person name="Noordeloos M.E."/>
            <person name="Ohm R.A."/>
            <person name="Ortiz-Santana B."/>
            <person name="Ovrebo C."/>
            <person name="Racz N."/>
            <person name="Riley R."/>
            <person name="Savchenko A."/>
            <person name="Shiryaev A."/>
            <person name="Soop K."/>
            <person name="Spirin V."/>
            <person name="Szebenyi C."/>
            <person name="Tomsovsky M."/>
            <person name="Tulloss R.E."/>
            <person name="Uehling J."/>
            <person name="Grigoriev I.V."/>
            <person name="Vagvolgyi C."/>
            <person name="Papp T."/>
            <person name="Martin F.M."/>
            <person name="Miettinen O."/>
            <person name="Hibbett D.S."/>
            <person name="Nagy L.G."/>
        </authorList>
    </citation>
    <scope>NUCLEOTIDE SEQUENCE [LARGE SCALE GENOMIC DNA]</scope>
    <source>
        <strain evidence="1 2">HHB13444</strain>
    </source>
</reference>
<organism evidence="1 2">
    <name type="scientific">Polyporus arcularius HHB13444</name>
    <dbReference type="NCBI Taxonomy" id="1314778"/>
    <lineage>
        <taxon>Eukaryota</taxon>
        <taxon>Fungi</taxon>
        <taxon>Dikarya</taxon>
        <taxon>Basidiomycota</taxon>
        <taxon>Agaricomycotina</taxon>
        <taxon>Agaricomycetes</taxon>
        <taxon>Polyporales</taxon>
        <taxon>Polyporaceae</taxon>
        <taxon>Polyporus</taxon>
    </lineage>
</organism>
<dbReference type="InterPro" id="IPR036397">
    <property type="entry name" value="RNaseH_sf"/>
</dbReference>
<dbReference type="InParanoid" id="A0A5C3NPA8"/>
<gene>
    <name evidence="1" type="ORF">K466DRAFT_507255</name>
</gene>
<evidence type="ECO:0000313" key="1">
    <source>
        <dbReference type="EMBL" id="TFK78467.1"/>
    </source>
</evidence>
<dbReference type="Gene3D" id="3.30.420.10">
    <property type="entry name" value="Ribonuclease H-like superfamily/Ribonuclease H"/>
    <property type="match status" value="1"/>
</dbReference>
<accession>A0A5C3NPA8</accession>
<protein>
    <recommendedName>
        <fullName evidence="3">Tc1-like transposase DDE domain-containing protein</fullName>
    </recommendedName>
</protein>
<evidence type="ECO:0008006" key="3">
    <source>
        <dbReference type="Google" id="ProtNLM"/>
    </source>
</evidence>
<dbReference type="GO" id="GO:0003676">
    <property type="term" value="F:nucleic acid binding"/>
    <property type="evidence" value="ECO:0007669"/>
    <property type="project" value="InterPro"/>
</dbReference>
<dbReference type="Proteomes" id="UP000308197">
    <property type="component" value="Unassembled WGS sequence"/>
</dbReference>
<dbReference type="STRING" id="1314778.A0A5C3NPA8"/>
<proteinExistence type="predicted"/>
<evidence type="ECO:0000313" key="2">
    <source>
        <dbReference type="Proteomes" id="UP000308197"/>
    </source>
</evidence>
<keyword evidence="2" id="KW-1185">Reference proteome</keyword>